<evidence type="ECO:0000259" key="1">
    <source>
        <dbReference type="SMART" id="SM00382"/>
    </source>
</evidence>
<evidence type="ECO:0000313" key="3">
    <source>
        <dbReference type="Proteomes" id="UP000318478"/>
    </source>
</evidence>
<gene>
    <name evidence="2" type="ORF">Pla123a_04020</name>
</gene>
<dbReference type="Pfam" id="PF13401">
    <property type="entry name" value="AAA_22"/>
    <property type="match status" value="1"/>
</dbReference>
<keyword evidence="3" id="KW-1185">Reference proteome</keyword>
<comment type="caution">
    <text evidence="2">The sequence shown here is derived from an EMBL/GenBank/DDBJ whole genome shotgun (WGS) entry which is preliminary data.</text>
</comment>
<dbReference type="EMBL" id="SJPO01000001">
    <property type="protein sequence ID" value="TWT85595.1"/>
    <property type="molecule type" value="Genomic_DNA"/>
</dbReference>
<dbReference type="Gene3D" id="3.40.50.300">
    <property type="entry name" value="P-loop containing nucleotide triphosphate hydrolases"/>
    <property type="match status" value="1"/>
</dbReference>
<dbReference type="InterPro" id="IPR052026">
    <property type="entry name" value="ExeA_AAA_ATPase_DNA-bind"/>
</dbReference>
<evidence type="ECO:0000313" key="2">
    <source>
        <dbReference type="EMBL" id="TWT85595.1"/>
    </source>
</evidence>
<dbReference type="SUPFAM" id="SSF52540">
    <property type="entry name" value="P-loop containing nucleoside triphosphate hydrolases"/>
    <property type="match status" value="1"/>
</dbReference>
<dbReference type="RefSeq" id="WP_146583852.1">
    <property type="nucleotide sequence ID" value="NZ_SJPO01000001.1"/>
</dbReference>
<dbReference type="PANTHER" id="PTHR35894">
    <property type="entry name" value="GENERAL SECRETION PATHWAY PROTEIN A-RELATED"/>
    <property type="match status" value="1"/>
</dbReference>
<accession>A0A5C5ZEL5</accession>
<dbReference type="SMART" id="SM00382">
    <property type="entry name" value="AAA"/>
    <property type="match status" value="1"/>
</dbReference>
<reference evidence="2 3" key="1">
    <citation type="submission" date="2019-02" db="EMBL/GenBank/DDBJ databases">
        <title>Deep-cultivation of Planctomycetes and their phenomic and genomic characterization uncovers novel biology.</title>
        <authorList>
            <person name="Wiegand S."/>
            <person name="Jogler M."/>
            <person name="Boedeker C."/>
            <person name="Pinto D."/>
            <person name="Vollmers J."/>
            <person name="Rivas-Marin E."/>
            <person name="Kohn T."/>
            <person name="Peeters S.H."/>
            <person name="Heuer A."/>
            <person name="Rast P."/>
            <person name="Oberbeckmann S."/>
            <person name="Bunk B."/>
            <person name="Jeske O."/>
            <person name="Meyerdierks A."/>
            <person name="Storesund J.E."/>
            <person name="Kallscheuer N."/>
            <person name="Luecker S."/>
            <person name="Lage O.M."/>
            <person name="Pohl T."/>
            <person name="Merkel B.J."/>
            <person name="Hornburger P."/>
            <person name="Mueller R.-W."/>
            <person name="Bruemmer F."/>
            <person name="Labrenz M."/>
            <person name="Spormann A.M."/>
            <person name="Op Den Camp H."/>
            <person name="Overmann J."/>
            <person name="Amann R."/>
            <person name="Jetten M.S.M."/>
            <person name="Mascher T."/>
            <person name="Medema M.H."/>
            <person name="Devos D.P."/>
            <person name="Kaster A.-K."/>
            <person name="Ovreas L."/>
            <person name="Rohde M."/>
            <person name="Galperin M.Y."/>
            <person name="Jogler C."/>
        </authorList>
    </citation>
    <scope>NUCLEOTIDE SEQUENCE [LARGE SCALE GENOMIC DNA]</scope>
    <source>
        <strain evidence="2 3">Pla123a</strain>
    </source>
</reference>
<dbReference type="GO" id="GO:0016887">
    <property type="term" value="F:ATP hydrolysis activity"/>
    <property type="evidence" value="ECO:0007669"/>
    <property type="project" value="InterPro"/>
</dbReference>
<proteinExistence type="predicted"/>
<name>A0A5C5ZEL5_9BACT</name>
<feature type="domain" description="AAA+ ATPase" evidence="1">
    <location>
        <begin position="42"/>
        <end position="191"/>
    </location>
</feature>
<dbReference type="AlphaFoldDB" id="A0A5C5ZEL5"/>
<dbReference type="InterPro" id="IPR003593">
    <property type="entry name" value="AAA+_ATPase"/>
</dbReference>
<dbReference type="PANTHER" id="PTHR35894:SF1">
    <property type="entry name" value="PHOSPHORIBULOKINASE _ URIDINE KINASE FAMILY"/>
    <property type="match status" value="1"/>
</dbReference>
<sequence>MYADYWQLDAKPFEPHPDEESYFPSESHDGAQLKLRYALDQRRPAAALAGPSGVGKTLLVDRIIADLGDHAGPVVKVVFPQMSPRDLLTHIADALEAPLPENPRRSTDEAVARIDKALAASVAAGRHTLLVIDEAHLLEDGGLLETVRLLLNLAAGATPRMTLLLVGQMGLLSAMGRATSLEERLSVKTLLRSFVSEETAEYLQHRLNAAGASREVFTPAAVEAVHQITGGIPRQIDRLCDLALLVGFAEQLAVIDEPQIHSVSKELLALSTD</sequence>
<protein>
    <submittedName>
        <fullName evidence="2">NACHT domain protein</fullName>
    </submittedName>
</protein>
<dbReference type="InterPro" id="IPR049945">
    <property type="entry name" value="AAA_22"/>
</dbReference>
<dbReference type="InterPro" id="IPR027417">
    <property type="entry name" value="P-loop_NTPase"/>
</dbReference>
<dbReference type="Proteomes" id="UP000318478">
    <property type="component" value="Unassembled WGS sequence"/>
</dbReference>
<organism evidence="2 3">
    <name type="scientific">Posidoniimonas polymericola</name>
    <dbReference type="NCBI Taxonomy" id="2528002"/>
    <lineage>
        <taxon>Bacteria</taxon>
        <taxon>Pseudomonadati</taxon>
        <taxon>Planctomycetota</taxon>
        <taxon>Planctomycetia</taxon>
        <taxon>Pirellulales</taxon>
        <taxon>Lacipirellulaceae</taxon>
        <taxon>Posidoniimonas</taxon>
    </lineage>
</organism>
<dbReference type="OrthoDB" id="9783370at2"/>